<dbReference type="Proteomes" id="UP000611945">
    <property type="component" value="Unassembled WGS sequence"/>
</dbReference>
<organism evidence="15 16">
    <name type="scientific">Serpens gallinarum</name>
    <dbReference type="NCBI Taxonomy" id="2763075"/>
    <lineage>
        <taxon>Bacteria</taxon>
        <taxon>Pseudomonadati</taxon>
        <taxon>Pseudomonadota</taxon>
        <taxon>Gammaproteobacteria</taxon>
        <taxon>Pseudomonadales</taxon>
        <taxon>Pseudomonadaceae</taxon>
        <taxon>Pseudomonas</taxon>
    </lineage>
</organism>
<feature type="domain" description="TonB-dependent receptor plug" evidence="14">
    <location>
        <begin position="47"/>
        <end position="152"/>
    </location>
</feature>
<dbReference type="RefSeq" id="WP_251834731.1">
    <property type="nucleotide sequence ID" value="NZ_JACSQG010000001.1"/>
</dbReference>
<keyword evidence="6" id="KW-0406">Ion transport</keyword>
<keyword evidence="8 10" id="KW-0472">Membrane</keyword>
<dbReference type="Pfam" id="PF00593">
    <property type="entry name" value="TonB_dep_Rec_b-barrel"/>
    <property type="match status" value="1"/>
</dbReference>
<evidence type="ECO:0000256" key="4">
    <source>
        <dbReference type="ARBA" id="ARBA00022692"/>
    </source>
</evidence>
<dbReference type="InterPro" id="IPR000531">
    <property type="entry name" value="Beta-barrel_TonB"/>
</dbReference>
<dbReference type="Gene3D" id="2.40.170.20">
    <property type="entry name" value="TonB-dependent receptor, beta-barrel domain"/>
    <property type="match status" value="1"/>
</dbReference>
<dbReference type="CDD" id="cd01347">
    <property type="entry name" value="ligand_gated_channel"/>
    <property type="match status" value="1"/>
</dbReference>
<evidence type="ECO:0000259" key="13">
    <source>
        <dbReference type="Pfam" id="PF00593"/>
    </source>
</evidence>
<proteinExistence type="inferred from homology"/>
<protein>
    <submittedName>
        <fullName evidence="15">TonB-dependent receptor</fullName>
    </submittedName>
</protein>
<dbReference type="Pfam" id="PF07715">
    <property type="entry name" value="Plug"/>
    <property type="match status" value="1"/>
</dbReference>
<dbReference type="InterPro" id="IPR036942">
    <property type="entry name" value="Beta-barrel_TonB_sf"/>
</dbReference>
<evidence type="ECO:0000256" key="6">
    <source>
        <dbReference type="ARBA" id="ARBA00023065"/>
    </source>
</evidence>
<feature type="chain" id="PRO_5046265253" evidence="12">
    <location>
        <begin position="20"/>
        <end position="637"/>
    </location>
</feature>
<comment type="subcellular location">
    <subcellularLocation>
        <location evidence="1 10">Cell outer membrane</location>
        <topology evidence="1 10">Multi-pass membrane protein</topology>
    </subcellularLocation>
</comment>
<keyword evidence="5 12" id="KW-0732">Signal</keyword>
<comment type="similarity">
    <text evidence="10 11">Belongs to the TonB-dependent receptor family.</text>
</comment>
<keyword evidence="3 10" id="KW-1134">Transmembrane beta strand</keyword>
<evidence type="ECO:0000256" key="2">
    <source>
        <dbReference type="ARBA" id="ARBA00022448"/>
    </source>
</evidence>
<name>A0ABR8TK18_9PSED</name>
<evidence type="ECO:0000256" key="1">
    <source>
        <dbReference type="ARBA" id="ARBA00004571"/>
    </source>
</evidence>
<keyword evidence="2 10" id="KW-0813">Transport</keyword>
<accession>A0ABR8TK18</accession>
<evidence type="ECO:0000256" key="5">
    <source>
        <dbReference type="ARBA" id="ARBA00022729"/>
    </source>
</evidence>
<sequence>MKLSRLALAVALAPITAFAANETPRFDEQLKLPNVVVTASRMAEAASDSSASISVFTRADIDRLRPASVPELLTHVPGVQVANYGGRGANYGLYIRGTSTAQTLVLIDGVRVGSATIGGASLQFLSVDQIERVEVLRGSRSAIYGADAMGGVVQIFTRRSQGEGLTPYVRLAAGTDNARETSLGLSGGNALTRFSLNASLEETDGFDRTHASFPSDADDDGYRNRSLSMSLSHRLSDKVEAGLNVLDQRGKTEIDNPFGRWDDTLYASFPAEPYDEFTISSTSVYLDAQLTNAWSSRLELGHSEDKQENFDKLFPGSSVNNTYRDSASWLNTLHLDDAHSLLIGLDYLNDKVGSSNEYDQTSRWNQAAIVQHQFHGETFSTELGMRHDQNEQFGHENTFNAALSLPVNADHQVILSYAEGFRVPTFADLYWPDEGWTKGNPDLEPERSKSYELKWRARLAAETRLEASIYRTDFRDLLAYVSDPITWVGSTQNLGVARINGFEAHLEHDLFGWQANLGVSIIDPRNRETGGILPNRAKRTLSLDLDRHFGAVGVGASWRAVSRSFNDGANTQEIAGHGVLDLRTSWQASDELGFDLKLANVLDKDYSRLLYSYEGQQRGYQEAPFSVMLGLTWTPSL</sequence>
<dbReference type="InterPro" id="IPR037066">
    <property type="entry name" value="Plug_dom_sf"/>
</dbReference>
<evidence type="ECO:0000313" key="16">
    <source>
        <dbReference type="Proteomes" id="UP000611945"/>
    </source>
</evidence>
<keyword evidence="15" id="KW-0675">Receptor</keyword>
<dbReference type="SUPFAM" id="SSF56935">
    <property type="entry name" value="Porins"/>
    <property type="match status" value="1"/>
</dbReference>
<feature type="signal peptide" evidence="12">
    <location>
        <begin position="1"/>
        <end position="19"/>
    </location>
</feature>
<evidence type="ECO:0000256" key="7">
    <source>
        <dbReference type="ARBA" id="ARBA00023077"/>
    </source>
</evidence>
<dbReference type="InterPro" id="IPR039426">
    <property type="entry name" value="TonB-dep_rcpt-like"/>
</dbReference>
<keyword evidence="9 10" id="KW-0998">Cell outer membrane</keyword>
<dbReference type="InterPro" id="IPR012910">
    <property type="entry name" value="Plug_dom"/>
</dbReference>
<dbReference type="PANTHER" id="PTHR30069">
    <property type="entry name" value="TONB-DEPENDENT OUTER MEMBRANE RECEPTOR"/>
    <property type="match status" value="1"/>
</dbReference>
<evidence type="ECO:0000256" key="12">
    <source>
        <dbReference type="SAM" id="SignalP"/>
    </source>
</evidence>
<gene>
    <name evidence="15" type="ORF">H9642_01960</name>
</gene>
<keyword evidence="16" id="KW-1185">Reference proteome</keyword>
<dbReference type="EMBL" id="JACSQG010000001">
    <property type="protein sequence ID" value="MBD7975949.1"/>
    <property type="molecule type" value="Genomic_DNA"/>
</dbReference>
<feature type="domain" description="TonB-dependent receptor-like beta-barrel" evidence="13">
    <location>
        <begin position="247"/>
        <end position="598"/>
    </location>
</feature>
<evidence type="ECO:0000256" key="11">
    <source>
        <dbReference type="RuleBase" id="RU003357"/>
    </source>
</evidence>
<dbReference type="Gene3D" id="2.170.130.10">
    <property type="entry name" value="TonB-dependent receptor, plug domain"/>
    <property type="match status" value="1"/>
</dbReference>
<dbReference type="PANTHER" id="PTHR30069:SF53">
    <property type="entry name" value="COLICIN I RECEPTOR-RELATED"/>
    <property type="match status" value="1"/>
</dbReference>
<evidence type="ECO:0000256" key="8">
    <source>
        <dbReference type="ARBA" id="ARBA00023136"/>
    </source>
</evidence>
<evidence type="ECO:0000313" key="15">
    <source>
        <dbReference type="EMBL" id="MBD7975949.1"/>
    </source>
</evidence>
<evidence type="ECO:0000256" key="3">
    <source>
        <dbReference type="ARBA" id="ARBA00022452"/>
    </source>
</evidence>
<evidence type="ECO:0000259" key="14">
    <source>
        <dbReference type="Pfam" id="PF07715"/>
    </source>
</evidence>
<evidence type="ECO:0000256" key="9">
    <source>
        <dbReference type="ARBA" id="ARBA00023237"/>
    </source>
</evidence>
<keyword evidence="4 10" id="KW-0812">Transmembrane</keyword>
<comment type="caution">
    <text evidence="15">The sequence shown here is derived from an EMBL/GenBank/DDBJ whole genome shotgun (WGS) entry which is preliminary data.</text>
</comment>
<evidence type="ECO:0000256" key="10">
    <source>
        <dbReference type="PROSITE-ProRule" id="PRU01360"/>
    </source>
</evidence>
<keyword evidence="7 11" id="KW-0798">TonB box</keyword>
<reference evidence="15 16" key="1">
    <citation type="submission" date="2020-08" db="EMBL/GenBank/DDBJ databases">
        <title>A Genomic Blueprint of the Chicken Gut Microbiome.</title>
        <authorList>
            <person name="Gilroy R."/>
            <person name="Ravi A."/>
            <person name="Getino M."/>
            <person name="Pursley I."/>
            <person name="Horton D.L."/>
            <person name="Alikhan N.-F."/>
            <person name="Baker D."/>
            <person name="Gharbi K."/>
            <person name="Hall N."/>
            <person name="Watson M."/>
            <person name="Adriaenssens E.M."/>
            <person name="Foster-Nyarko E."/>
            <person name="Jarju S."/>
            <person name="Secka A."/>
            <person name="Antonio M."/>
            <person name="Oren A."/>
            <person name="Chaudhuri R."/>
            <person name="La Ragione R.M."/>
            <person name="Hildebrand F."/>
            <person name="Pallen M.J."/>
        </authorList>
    </citation>
    <scope>NUCLEOTIDE SEQUENCE [LARGE SCALE GENOMIC DNA]</scope>
    <source>
        <strain evidence="15 16">Sa2CUA2</strain>
    </source>
</reference>
<dbReference type="PROSITE" id="PS52016">
    <property type="entry name" value="TONB_DEPENDENT_REC_3"/>
    <property type="match status" value="1"/>
</dbReference>